<dbReference type="SUPFAM" id="SSF56281">
    <property type="entry name" value="Metallo-hydrolase/oxidoreductase"/>
    <property type="match status" value="1"/>
</dbReference>
<dbReference type="InterPro" id="IPR036866">
    <property type="entry name" value="RibonucZ/Hydroxyglut_hydro"/>
</dbReference>
<name>A0A0F8W3U8_9ZZZZ</name>
<feature type="non-terminal residue" evidence="2">
    <location>
        <position position="177"/>
    </location>
</feature>
<comment type="caution">
    <text evidence="2">The sequence shown here is derived from an EMBL/GenBank/DDBJ whole genome shotgun (WGS) entry which is preliminary data.</text>
</comment>
<accession>A0A0F8W3U8</accession>
<dbReference type="Pfam" id="PF12706">
    <property type="entry name" value="Lactamase_B_2"/>
    <property type="match status" value="1"/>
</dbReference>
<dbReference type="AlphaFoldDB" id="A0A0F8W3U8"/>
<gene>
    <name evidence="2" type="ORF">LCGC14_3116610</name>
</gene>
<evidence type="ECO:0000259" key="1">
    <source>
        <dbReference type="Pfam" id="PF12706"/>
    </source>
</evidence>
<organism evidence="2">
    <name type="scientific">marine sediment metagenome</name>
    <dbReference type="NCBI Taxonomy" id="412755"/>
    <lineage>
        <taxon>unclassified sequences</taxon>
        <taxon>metagenomes</taxon>
        <taxon>ecological metagenomes</taxon>
    </lineage>
</organism>
<proteinExistence type="predicted"/>
<dbReference type="PANTHER" id="PTHR43546">
    <property type="entry name" value="UPF0173 METAL-DEPENDENT HYDROLASE MJ1163-RELATED"/>
    <property type="match status" value="1"/>
</dbReference>
<dbReference type="InterPro" id="IPR050114">
    <property type="entry name" value="UPF0173_UPF0282_UlaG_hydrolase"/>
</dbReference>
<protein>
    <recommendedName>
        <fullName evidence="1">Metallo-beta-lactamase domain-containing protein</fullName>
    </recommendedName>
</protein>
<feature type="domain" description="Metallo-beta-lactamase" evidence="1">
    <location>
        <begin position="60"/>
        <end position="177"/>
    </location>
</feature>
<reference evidence="2" key="1">
    <citation type="journal article" date="2015" name="Nature">
        <title>Complex archaea that bridge the gap between prokaryotes and eukaryotes.</title>
        <authorList>
            <person name="Spang A."/>
            <person name="Saw J.H."/>
            <person name="Jorgensen S.L."/>
            <person name="Zaremba-Niedzwiedzka K."/>
            <person name="Martijn J."/>
            <person name="Lind A.E."/>
            <person name="van Eijk R."/>
            <person name="Schleper C."/>
            <person name="Guy L."/>
            <person name="Ettema T.J."/>
        </authorList>
    </citation>
    <scope>NUCLEOTIDE SEQUENCE</scope>
</reference>
<dbReference type="EMBL" id="LAZR01067591">
    <property type="protein sequence ID" value="KKK51273.1"/>
    <property type="molecule type" value="Genomic_DNA"/>
</dbReference>
<sequence>METLSAETLRDFQVPQGSLTIWWLGQAGFVFKSPGGKIVVTDPYLTNSVKALGEEHGFNMDRLVPPPISPEELVGVDLYAMTHSHGDHLDPETVAGYRAAGGTGPYLAPAETVEKLEQLGIPPDEIIMTWPNKTHTVGDLYIRATFAVPFAGDDLTHVGFLVGVDGGPSAYLTGDTG</sequence>
<evidence type="ECO:0000313" key="2">
    <source>
        <dbReference type="EMBL" id="KKK51273.1"/>
    </source>
</evidence>
<dbReference type="Gene3D" id="3.60.15.10">
    <property type="entry name" value="Ribonuclease Z/Hydroxyacylglutathione hydrolase-like"/>
    <property type="match status" value="1"/>
</dbReference>
<dbReference type="InterPro" id="IPR001279">
    <property type="entry name" value="Metallo-B-lactamas"/>
</dbReference>